<dbReference type="InterPro" id="IPR044925">
    <property type="entry name" value="His-Me_finger_sf"/>
</dbReference>
<gene>
    <name evidence="2" type="ORF">O0R41_01525</name>
</gene>
<evidence type="ECO:0000313" key="3">
    <source>
        <dbReference type="Proteomes" id="UP001185984"/>
    </source>
</evidence>
<accession>A0ABU3ZRY6</accession>
<proteinExistence type="predicted"/>
<dbReference type="InterPro" id="IPR003615">
    <property type="entry name" value="HNH_nuc"/>
</dbReference>
<keyword evidence="2" id="KW-0540">Nuclease</keyword>
<dbReference type="Proteomes" id="UP001185984">
    <property type="component" value="Unassembled WGS sequence"/>
</dbReference>
<dbReference type="Pfam" id="PF13392">
    <property type="entry name" value="HNH_3"/>
    <property type="match status" value="1"/>
</dbReference>
<keyword evidence="3" id="KW-1185">Reference proteome</keyword>
<reference evidence="3" key="1">
    <citation type="journal article" date="2022" name="J Environ Chem Eng">
        <title>Biodegradation of petroleum oil using a constructed nonpathogenic and heavy metal-tolerant bacterial consortium isolated from marine sponges.</title>
        <authorList>
            <person name="Dechsakulwatana C."/>
            <person name="Rungsihiranrut A."/>
            <person name="Muangchinda C."/>
            <person name="Ningthoujam R."/>
            <person name="Klankeo P."/>
            <person name="Pinyakong O."/>
        </authorList>
    </citation>
    <scope>NUCLEOTIDE SEQUENCE [LARGE SCALE GENOMIC DNA]</scope>
    <source>
        <strain evidence="3">MO2-4</strain>
    </source>
</reference>
<comment type="caution">
    <text evidence="2">The sequence shown here is derived from an EMBL/GenBank/DDBJ whole genome shotgun (WGS) entry which is preliminary data.</text>
</comment>
<dbReference type="EMBL" id="JAPTHD010000001">
    <property type="protein sequence ID" value="MDV5822285.1"/>
    <property type="molecule type" value="Genomic_DNA"/>
</dbReference>
<dbReference type="SUPFAM" id="SSF54060">
    <property type="entry name" value="His-Me finger endonucleases"/>
    <property type="match status" value="1"/>
</dbReference>
<sequence length="186" mass="21835">MATRSDITPELCRQLLRYEPETGKLFWRPRGIEFFQKGRMQKRAHSAWNAQNANKEAFTSLSQGYKQGSILDVRLRAHRVIFAIVYGRVPECVDHINGDKCDNRIDNLREVTHELNMKNVIKPTRDREIEPGVYFCQTRKKWRARANVRCSSKTLGTFDSYEDAVAKRRDFARQNGYTERHILQKT</sequence>
<name>A0ABU3ZRY6_9SPHN</name>
<evidence type="ECO:0000313" key="2">
    <source>
        <dbReference type="EMBL" id="MDV5822285.1"/>
    </source>
</evidence>
<feature type="domain" description="HNH nuclease" evidence="1">
    <location>
        <begin position="77"/>
        <end position="117"/>
    </location>
</feature>
<dbReference type="Gene3D" id="3.90.75.20">
    <property type="match status" value="1"/>
</dbReference>
<dbReference type="RefSeq" id="WP_317515506.1">
    <property type="nucleotide sequence ID" value="NZ_JAPTHD010000001.1"/>
</dbReference>
<protein>
    <submittedName>
        <fullName evidence="2">HNH endonuclease signature motif containing protein</fullName>
    </submittedName>
</protein>
<keyword evidence="2" id="KW-0378">Hydrolase</keyword>
<dbReference type="GO" id="GO:0004519">
    <property type="term" value="F:endonuclease activity"/>
    <property type="evidence" value="ECO:0007669"/>
    <property type="project" value="UniProtKB-KW"/>
</dbReference>
<keyword evidence="2" id="KW-0255">Endonuclease</keyword>
<organism evidence="2 3">
    <name type="scientific">Sphingobium naphthae</name>
    <dbReference type="NCBI Taxonomy" id="1886786"/>
    <lineage>
        <taxon>Bacteria</taxon>
        <taxon>Pseudomonadati</taxon>
        <taxon>Pseudomonadota</taxon>
        <taxon>Alphaproteobacteria</taxon>
        <taxon>Sphingomonadales</taxon>
        <taxon>Sphingomonadaceae</taxon>
        <taxon>Sphingobium</taxon>
    </lineage>
</organism>
<evidence type="ECO:0000259" key="1">
    <source>
        <dbReference type="Pfam" id="PF13392"/>
    </source>
</evidence>